<evidence type="ECO:0000256" key="1">
    <source>
        <dbReference type="SAM" id="SignalP"/>
    </source>
</evidence>
<dbReference type="AlphaFoldDB" id="W0SEQ5"/>
<name>W0SEQ5_9PROT</name>
<evidence type="ECO:0000313" key="4">
    <source>
        <dbReference type="Proteomes" id="UP000031637"/>
    </source>
</evidence>
<accession>W0SEQ5</accession>
<organism evidence="3 4">
    <name type="scientific">Sulfuritalea hydrogenivorans sk43H</name>
    <dbReference type="NCBI Taxonomy" id="1223802"/>
    <lineage>
        <taxon>Bacteria</taxon>
        <taxon>Pseudomonadati</taxon>
        <taxon>Pseudomonadota</taxon>
        <taxon>Betaproteobacteria</taxon>
        <taxon>Nitrosomonadales</taxon>
        <taxon>Sterolibacteriaceae</taxon>
        <taxon>Sulfuritalea</taxon>
    </lineage>
</organism>
<keyword evidence="1" id="KW-0732">Signal</keyword>
<dbReference type="InterPro" id="IPR001763">
    <property type="entry name" value="Rhodanese-like_dom"/>
</dbReference>
<dbReference type="HOGENOM" id="CLU_1293783_0_0_4"/>
<evidence type="ECO:0000259" key="2">
    <source>
        <dbReference type="PROSITE" id="PS50206"/>
    </source>
</evidence>
<feature type="chain" id="PRO_5004795344" description="Rhodanese domain-containing protein" evidence="1">
    <location>
        <begin position="18"/>
        <end position="213"/>
    </location>
</feature>
<gene>
    <name evidence="3" type="ORF">SUTH_00414</name>
</gene>
<dbReference type="STRING" id="1223802.SUTH_00414"/>
<evidence type="ECO:0000313" key="3">
    <source>
        <dbReference type="EMBL" id="BAO28228.1"/>
    </source>
</evidence>
<sequence>MRAALLVLAMIVAPAWAAGDFAYTQKVGAGETVIDSRPLADCKRASLPGARCLPAEEFLGPQQRLPSERDILWLLGTAGLHGSETALVVGQDATARDFVAGLLYLAGQKSVRVLTGPLPRLAGGGQERGMVRSAVWTAPMRDDLWVLGADILRDKPALLDAREPGPQPTAAGGVVIANDAYQAIARFTRLRAGRGIAVRVHPGSLALAAGGAR</sequence>
<protein>
    <recommendedName>
        <fullName evidence="2">Rhodanese domain-containing protein</fullName>
    </recommendedName>
</protein>
<dbReference type="PROSITE" id="PS50206">
    <property type="entry name" value="RHODANESE_3"/>
    <property type="match status" value="1"/>
</dbReference>
<dbReference type="EMBL" id="AP012547">
    <property type="protein sequence ID" value="BAO28228.1"/>
    <property type="molecule type" value="Genomic_DNA"/>
</dbReference>
<dbReference type="InterPro" id="IPR036873">
    <property type="entry name" value="Rhodanese-like_dom_sf"/>
</dbReference>
<dbReference type="RefSeq" id="WP_148312825.1">
    <property type="nucleotide sequence ID" value="NZ_AP012547.1"/>
</dbReference>
<proteinExistence type="predicted"/>
<dbReference type="OrthoDB" id="8561680at2"/>
<keyword evidence="4" id="KW-1185">Reference proteome</keyword>
<feature type="domain" description="Rhodanese" evidence="2">
    <location>
        <begin position="27"/>
        <end position="122"/>
    </location>
</feature>
<dbReference type="Gene3D" id="3.40.250.10">
    <property type="entry name" value="Rhodanese-like domain"/>
    <property type="match status" value="1"/>
</dbReference>
<dbReference type="KEGG" id="shd:SUTH_00414"/>
<dbReference type="Proteomes" id="UP000031637">
    <property type="component" value="Chromosome"/>
</dbReference>
<dbReference type="SUPFAM" id="SSF52821">
    <property type="entry name" value="Rhodanese/Cell cycle control phosphatase"/>
    <property type="match status" value="1"/>
</dbReference>
<feature type="signal peptide" evidence="1">
    <location>
        <begin position="1"/>
        <end position="17"/>
    </location>
</feature>
<reference evidence="3 4" key="1">
    <citation type="journal article" date="2014" name="Syst. Appl. Microbiol.">
        <title>Complete genomes of freshwater sulfur oxidizers Sulfuricella denitrificans skB26 and Sulfuritalea hydrogenivorans sk43H: genetic insights into the sulfur oxidation pathway of betaproteobacteria.</title>
        <authorList>
            <person name="Watanabe T."/>
            <person name="Kojima H."/>
            <person name="Fukui M."/>
        </authorList>
    </citation>
    <scope>NUCLEOTIDE SEQUENCE [LARGE SCALE GENOMIC DNA]</scope>
    <source>
        <strain evidence="3">DSM22779</strain>
    </source>
</reference>